<dbReference type="EMBL" id="BMLG01000002">
    <property type="protein sequence ID" value="GGM24186.1"/>
    <property type="molecule type" value="Genomic_DNA"/>
</dbReference>
<dbReference type="AlphaFoldDB" id="A0A917TJ05"/>
<reference evidence="2" key="2">
    <citation type="submission" date="2020-09" db="EMBL/GenBank/DDBJ databases">
        <authorList>
            <person name="Sun Q."/>
            <person name="Zhou Y."/>
        </authorList>
    </citation>
    <scope>NUCLEOTIDE SEQUENCE</scope>
    <source>
        <strain evidence="2">CGMCC 1.6333</strain>
    </source>
</reference>
<protein>
    <submittedName>
        <fullName evidence="2">Uncharacterized protein</fullName>
    </submittedName>
</protein>
<evidence type="ECO:0000313" key="2">
    <source>
        <dbReference type="EMBL" id="GGM24186.1"/>
    </source>
</evidence>
<proteinExistence type="predicted"/>
<name>A0A917TJ05_9BACI</name>
<reference evidence="2" key="1">
    <citation type="journal article" date="2014" name="Int. J. Syst. Evol. Microbiol.">
        <title>Complete genome sequence of Corynebacterium casei LMG S-19264T (=DSM 44701T), isolated from a smear-ripened cheese.</title>
        <authorList>
            <consortium name="US DOE Joint Genome Institute (JGI-PGF)"/>
            <person name="Walter F."/>
            <person name="Albersmeier A."/>
            <person name="Kalinowski J."/>
            <person name="Ruckert C."/>
        </authorList>
    </citation>
    <scope>NUCLEOTIDE SEQUENCE</scope>
    <source>
        <strain evidence="2">CGMCC 1.6333</strain>
    </source>
</reference>
<evidence type="ECO:0000313" key="3">
    <source>
        <dbReference type="Proteomes" id="UP000618460"/>
    </source>
</evidence>
<keyword evidence="1" id="KW-0472">Membrane</keyword>
<comment type="caution">
    <text evidence="2">The sequence shown here is derived from an EMBL/GenBank/DDBJ whole genome shotgun (WGS) entry which is preliminary data.</text>
</comment>
<organism evidence="2 3">
    <name type="scientific">Paraliobacillus quinghaiensis</name>
    <dbReference type="NCBI Taxonomy" id="470815"/>
    <lineage>
        <taxon>Bacteria</taxon>
        <taxon>Bacillati</taxon>
        <taxon>Bacillota</taxon>
        <taxon>Bacilli</taxon>
        <taxon>Bacillales</taxon>
        <taxon>Bacillaceae</taxon>
        <taxon>Paraliobacillus</taxon>
    </lineage>
</organism>
<accession>A0A917TJ05</accession>
<dbReference type="Proteomes" id="UP000618460">
    <property type="component" value="Unassembled WGS sequence"/>
</dbReference>
<keyword evidence="1" id="KW-0812">Transmembrane</keyword>
<gene>
    <name evidence="2" type="ORF">GCM10011351_07420</name>
</gene>
<keyword evidence="3" id="KW-1185">Reference proteome</keyword>
<evidence type="ECO:0000256" key="1">
    <source>
        <dbReference type="SAM" id="Phobius"/>
    </source>
</evidence>
<keyword evidence="1" id="KW-1133">Transmembrane helix</keyword>
<dbReference type="RefSeq" id="WP_268237308.1">
    <property type="nucleotide sequence ID" value="NZ_BMLG01000002.1"/>
</dbReference>
<sequence length="43" mass="4950">MLVELSLLKADPLLAIILIGGSIYIIILLMYLSFQMLRLLFKR</sequence>
<feature type="transmembrane region" description="Helical" evidence="1">
    <location>
        <begin position="12"/>
        <end position="34"/>
    </location>
</feature>